<dbReference type="SUPFAM" id="SSF51395">
    <property type="entry name" value="FMN-linked oxidoreductases"/>
    <property type="match status" value="1"/>
</dbReference>
<dbReference type="NCBIfam" id="TIGR01768">
    <property type="entry name" value="GGGP-family"/>
    <property type="match status" value="1"/>
</dbReference>
<feature type="binding site" evidence="9">
    <location>
        <position position="24"/>
    </location>
    <ligand>
        <name>Mg(2+)</name>
        <dbReference type="ChEBI" id="CHEBI:18420"/>
    </ligand>
</feature>
<dbReference type="EMBL" id="CP040812">
    <property type="protein sequence ID" value="QCY69835.1"/>
    <property type="molecule type" value="Genomic_DNA"/>
</dbReference>
<feature type="binding site" evidence="9">
    <location>
        <begin position="203"/>
        <end position="204"/>
    </location>
    <ligand>
        <name>sn-glycerol 1-phosphate</name>
        <dbReference type="ChEBI" id="CHEBI:57685"/>
    </ligand>
</feature>
<dbReference type="GO" id="GO:0000107">
    <property type="term" value="F:imidazoleglycerol-phosphate synthase activity"/>
    <property type="evidence" value="ECO:0007669"/>
    <property type="project" value="TreeGrafter"/>
</dbReference>
<keyword evidence="4 9" id="KW-0460">Magnesium</keyword>
<evidence type="ECO:0000313" key="11">
    <source>
        <dbReference type="Proteomes" id="UP000309016"/>
    </source>
</evidence>
<dbReference type="GO" id="GO:0005737">
    <property type="term" value="C:cytoplasm"/>
    <property type="evidence" value="ECO:0007669"/>
    <property type="project" value="InterPro"/>
</dbReference>
<dbReference type="PANTHER" id="PTHR21235:SF22">
    <property type="entry name" value="GERANYLGERANYLGLYCERYL PHOSPHATE SYNTHASE"/>
    <property type="match status" value="1"/>
</dbReference>
<keyword evidence="2 9" id="KW-0808">Transferase</keyword>
<keyword evidence="7 9" id="KW-1208">Phospholipid metabolism</keyword>
<dbReference type="Gene3D" id="3.20.20.390">
    <property type="entry name" value="FMN-linked oxidoreductases"/>
    <property type="match status" value="1"/>
</dbReference>
<evidence type="ECO:0000256" key="1">
    <source>
        <dbReference type="ARBA" id="ARBA00022516"/>
    </source>
</evidence>
<dbReference type="EC" id="2.5.1.41" evidence="9"/>
<evidence type="ECO:0000256" key="9">
    <source>
        <dbReference type="HAMAP-Rule" id="MF_00112"/>
    </source>
</evidence>
<protein>
    <recommendedName>
        <fullName evidence="9">Geranylgeranylglyceryl phosphate synthase</fullName>
        <shortName evidence="9">GGGP synthase</shortName>
        <shortName evidence="9">GGGPS</shortName>
        <ecNumber evidence="9">2.5.1.41</ecNumber>
    </recommendedName>
    <alternativeName>
        <fullName evidence="9">(S)-3-O-geranylgeranylglyceryl phosphate synthase</fullName>
    </alternativeName>
    <alternativeName>
        <fullName evidence="9">Phosphoglycerol geranylgeranyltransferase</fullName>
    </alternativeName>
</protein>
<sequence length="235" mass="25203">MGTIFKEIKKAAAKKSKFLAVLIDPENFIIGDATSFFKALPPGVTHIFVGGSTAGSAETRDAVEAIKLNSSLPVIIFPGDHTQITSLADGLLFLSLISGRNPEYLIEQQVKAVRRLRESSLEIIPTGYILIDGGKDCTVQRVSHTQPIAREEIDYIVETALAGEYSGKKLIYLEAGSGAKIPVSAQIIAAVRKALSIPLIVGGGIRNREQLEEAYNAGADLVVIGTAFENGNYNF</sequence>
<dbReference type="AlphaFoldDB" id="A0A5B7X447"/>
<keyword evidence="5 9" id="KW-0443">Lipid metabolism</keyword>
<evidence type="ECO:0000256" key="4">
    <source>
        <dbReference type="ARBA" id="ARBA00022842"/>
    </source>
</evidence>
<evidence type="ECO:0000256" key="3">
    <source>
        <dbReference type="ARBA" id="ARBA00022723"/>
    </source>
</evidence>
<comment type="cofactor">
    <cofactor evidence="9">
        <name>Mg(2+)</name>
        <dbReference type="ChEBI" id="CHEBI:18420"/>
    </cofactor>
</comment>
<dbReference type="NCBIfam" id="NF003198">
    <property type="entry name" value="PRK04169.1-2"/>
    <property type="match status" value="1"/>
</dbReference>
<evidence type="ECO:0000256" key="8">
    <source>
        <dbReference type="ARBA" id="ARBA00047288"/>
    </source>
</evidence>
<dbReference type="GO" id="GO:0047294">
    <property type="term" value="F:phosphoglycerol geranylgeranyltransferase activity"/>
    <property type="evidence" value="ECO:0007669"/>
    <property type="project" value="UniProtKB-UniRule"/>
</dbReference>
<dbReference type="InterPro" id="IPR038597">
    <property type="entry name" value="GGGP/HepGP_synthase_sf"/>
</dbReference>
<accession>A0A5B7X447</accession>
<evidence type="ECO:0000256" key="2">
    <source>
        <dbReference type="ARBA" id="ARBA00022679"/>
    </source>
</evidence>
<comment type="similarity">
    <text evidence="9">Belongs to the GGGP/HepGP synthase family. Group II subfamily.</text>
</comment>
<dbReference type="KEGG" id="afla:FHG64_10710"/>
<keyword evidence="11" id="KW-1185">Reference proteome</keyword>
<feature type="binding site" evidence="9">
    <location>
        <position position="52"/>
    </location>
    <ligand>
        <name>Mg(2+)</name>
        <dbReference type="ChEBI" id="CHEBI:18420"/>
    </ligand>
</feature>
<keyword evidence="1 9" id="KW-0444">Lipid biosynthesis</keyword>
<dbReference type="InterPro" id="IPR050064">
    <property type="entry name" value="IGPS_HisA/HisF"/>
</dbReference>
<dbReference type="RefSeq" id="WP_139066400.1">
    <property type="nucleotide sequence ID" value="NZ_CP040812.1"/>
</dbReference>
<dbReference type="InterPro" id="IPR010946">
    <property type="entry name" value="GGGP_synth"/>
</dbReference>
<evidence type="ECO:0000256" key="5">
    <source>
        <dbReference type="ARBA" id="ARBA00023098"/>
    </source>
</evidence>
<evidence type="ECO:0000313" key="10">
    <source>
        <dbReference type="EMBL" id="QCY69835.1"/>
    </source>
</evidence>
<proteinExistence type="inferred from homology"/>
<dbReference type="Proteomes" id="UP000309016">
    <property type="component" value="Chromosome"/>
</dbReference>
<comment type="caution">
    <text evidence="9">Lacks conserved residue(s) required for the propagation of feature annotation.</text>
</comment>
<dbReference type="Pfam" id="PF01884">
    <property type="entry name" value="PcrB"/>
    <property type="match status" value="1"/>
</dbReference>
<comment type="catalytic activity">
    <reaction evidence="8 9">
        <text>sn-glycerol 1-phosphate + (2E,6E,10E)-geranylgeranyl diphosphate = sn-3-O-(geranylgeranyl)glycerol 1-phosphate + diphosphate</text>
        <dbReference type="Rhea" id="RHEA:23404"/>
        <dbReference type="ChEBI" id="CHEBI:33019"/>
        <dbReference type="ChEBI" id="CHEBI:57677"/>
        <dbReference type="ChEBI" id="CHEBI:57685"/>
        <dbReference type="ChEBI" id="CHEBI:58756"/>
        <dbReference type="EC" id="2.5.1.41"/>
    </reaction>
</comment>
<gene>
    <name evidence="10" type="ORF">FHG64_10710</name>
</gene>
<comment type="function">
    <text evidence="9">Prenyltransferase that catalyzes the transfer of the geranylgeranyl moiety of geranylgeranyl diphosphate (GGPP) to the C3 hydroxyl of sn-glycerol-1-phosphate (G1P).</text>
</comment>
<organism evidence="10 11">
    <name type="scientific">Antarcticibacterium flavum</name>
    <dbReference type="NCBI Taxonomy" id="2058175"/>
    <lineage>
        <taxon>Bacteria</taxon>
        <taxon>Pseudomonadati</taxon>
        <taxon>Bacteroidota</taxon>
        <taxon>Flavobacteriia</taxon>
        <taxon>Flavobacteriales</taxon>
        <taxon>Flavobacteriaceae</taxon>
        <taxon>Antarcticibacterium</taxon>
    </lineage>
</organism>
<dbReference type="HAMAP" id="MF_00112">
    <property type="entry name" value="GGGP_HepGP_synthase"/>
    <property type="match status" value="1"/>
</dbReference>
<dbReference type="NCBIfam" id="TIGR01769">
    <property type="entry name" value="GGGP"/>
    <property type="match status" value="1"/>
</dbReference>
<dbReference type="InterPro" id="IPR008205">
    <property type="entry name" value="GGGP_HepGP_synthase"/>
</dbReference>
<keyword evidence="6 9" id="KW-0594">Phospholipid biosynthesis</keyword>
<dbReference type="PANTHER" id="PTHR21235">
    <property type="entry name" value="IMIDAZOLE GLYCEROL PHOSPHATE SYNTHASE SUBUNIT HISF/H IGP SYNTHASE SUBUNIT HISF/H"/>
    <property type="match status" value="1"/>
</dbReference>
<evidence type="ECO:0000256" key="7">
    <source>
        <dbReference type="ARBA" id="ARBA00023264"/>
    </source>
</evidence>
<evidence type="ECO:0000256" key="6">
    <source>
        <dbReference type="ARBA" id="ARBA00023209"/>
    </source>
</evidence>
<dbReference type="GO" id="GO:0046474">
    <property type="term" value="P:glycerophospholipid biosynthetic process"/>
    <property type="evidence" value="ECO:0007669"/>
    <property type="project" value="UniProtKB-UniRule"/>
</dbReference>
<feature type="binding site" evidence="9">
    <location>
        <begin position="172"/>
        <end position="178"/>
    </location>
    <ligand>
        <name>sn-glycerol 1-phosphate</name>
        <dbReference type="ChEBI" id="CHEBI:57685"/>
    </ligand>
</feature>
<reference evidence="10 11" key="1">
    <citation type="submission" date="2019-06" db="EMBL/GenBank/DDBJ databases">
        <title>Complete genome sequence of Antarcticibacterium flavum KCTC 52984T from an Antarctic marine sediment.</title>
        <authorList>
            <person name="Lee Y.M."/>
            <person name="Shin S.C."/>
        </authorList>
    </citation>
    <scope>NUCLEOTIDE SEQUENCE [LARGE SCALE GENOMIC DNA]</scope>
    <source>
        <strain evidence="10 11">KCTC 52984</strain>
    </source>
</reference>
<dbReference type="OrthoDB" id="9807235at2"/>
<keyword evidence="3 9" id="KW-0479">Metal-binding</keyword>
<feature type="binding site" evidence="9">
    <location>
        <begin position="225"/>
        <end position="226"/>
    </location>
    <ligand>
        <name>sn-glycerol 1-phosphate</name>
        <dbReference type="ChEBI" id="CHEBI:57685"/>
    </ligand>
</feature>
<dbReference type="GO" id="GO:0000287">
    <property type="term" value="F:magnesium ion binding"/>
    <property type="evidence" value="ECO:0007669"/>
    <property type="project" value="UniProtKB-UniRule"/>
</dbReference>
<name>A0A5B7X447_9FLAO</name>